<dbReference type="RefSeq" id="WP_073605192.1">
    <property type="nucleotide sequence ID" value="NZ_FQXZ01000039.1"/>
</dbReference>
<keyword evidence="3" id="KW-1185">Reference proteome</keyword>
<gene>
    <name evidence="2" type="ORF">VA7868_03594</name>
</gene>
<organism evidence="2 3">
    <name type="scientific">Vibrio aerogenes CECT 7868</name>
    <dbReference type="NCBI Taxonomy" id="1216006"/>
    <lineage>
        <taxon>Bacteria</taxon>
        <taxon>Pseudomonadati</taxon>
        <taxon>Pseudomonadota</taxon>
        <taxon>Gammaproteobacteria</taxon>
        <taxon>Vibrionales</taxon>
        <taxon>Vibrionaceae</taxon>
        <taxon>Vibrio</taxon>
    </lineage>
</organism>
<feature type="transmembrane region" description="Helical" evidence="1">
    <location>
        <begin position="90"/>
        <end position="112"/>
    </location>
</feature>
<accession>A0A1M6AKG3</accession>
<keyword evidence="1" id="KW-1133">Transmembrane helix</keyword>
<evidence type="ECO:0000256" key="1">
    <source>
        <dbReference type="SAM" id="Phobius"/>
    </source>
</evidence>
<evidence type="ECO:0008006" key="4">
    <source>
        <dbReference type="Google" id="ProtNLM"/>
    </source>
</evidence>
<proteinExistence type="predicted"/>
<keyword evidence="1" id="KW-0812">Transmembrane</keyword>
<reference evidence="2 3" key="1">
    <citation type="submission" date="2016-11" db="EMBL/GenBank/DDBJ databases">
        <authorList>
            <person name="Jaros S."/>
            <person name="Januszkiewicz K."/>
            <person name="Wedrychowicz H."/>
        </authorList>
    </citation>
    <scope>NUCLEOTIDE SEQUENCE [LARGE SCALE GENOMIC DNA]</scope>
    <source>
        <strain evidence="2 3">CECT 7868</strain>
    </source>
</reference>
<evidence type="ECO:0000313" key="2">
    <source>
        <dbReference type="EMBL" id="SHI36703.1"/>
    </source>
</evidence>
<dbReference type="Proteomes" id="UP000184608">
    <property type="component" value="Unassembled WGS sequence"/>
</dbReference>
<sequence length="123" mass="14545">MSEVDKVVQGTHQLEELLRVQYHAQGDSLEQLVESSVERLPHDAVVRLKRINGMRKKLADVNQYTHEDCLHFMDDYHACMKELVPRSNRFIWRAAFVLMSLITLFAMIFYYVHWDTLSVHLLK</sequence>
<dbReference type="EMBL" id="FQXZ01000039">
    <property type="protein sequence ID" value="SHI36703.1"/>
    <property type="molecule type" value="Genomic_DNA"/>
</dbReference>
<name>A0A1M6AKG3_9VIBR</name>
<dbReference type="AlphaFoldDB" id="A0A1M6AKG3"/>
<dbReference type="OrthoDB" id="5827998at2"/>
<protein>
    <recommendedName>
        <fullName evidence="4">DUF4145 domain-containing protein</fullName>
    </recommendedName>
</protein>
<keyword evidence="1" id="KW-0472">Membrane</keyword>
<evidence type="ECO:0000313" key="3">
    <source>
        <dbReference type="Proteomes" id="UP000184608"/>
    </source>
</evidence>